<organism evidence="1">
    <name type="scientific">Anguilla anguilla</name>
    <name type="common">European freshwater eel</name>
    <name type="synonym">Muraena anguilla</name>
    <dbReference type="NCBI Taxonomy" id="7936"/>
    <lineage>
        <taxon>Eukaryota</taxon>
        <taxon>Metazoa</taxon>
        <taxon>Chordata</taxon>
        <taxon>Craniata</taxon>
        <taxon>Vertebrata</taxon>
        <taxon>Euteleostomi</taxon>
        <taxon>Actinopterygii</taxon>
        <taxon>Neopterygii</taxon>
        <taxon>Teleostei</taxon>
        <taxon>Anguilliformes</taxon>
        <taxon>Anguillidae</taxon>
        <taxon>Anguilla</taxon>
    </lineage>
</organism>
<reference evidence="1" key="2">
    <citation type="journal article" date="2015" name="Fish Shellfish Immunol.">
        <title>Early steps in the European eel (Anguilla anguilla)-Vibrio vulnificus interaction in the gills: Role of the RtxA13 toxin.</title>
        <authorList>
            <person name="Callol A."/>
            <person name="Pajuelo D."/>
            <person name="Ebbesson L."/>
            <person name="Teles M."/>
            <person name="MacKenzie S."/>
            <person name="Amaro C."/>
        </authorList>
    </citation>
    <scope>NUCLEOTIDE SEQUENCE</scope>
</reference>
<evidence type="ECO:0000313" key="1">
    <source>
        <dbReference type="EMBL" id="JAH91161.1"/>
    </source>
</evidence>
<dbReference type="EMBL" id="GBXM01017416">
    <property type="protein sequence ID" value="JAH91161.1"/>
    <property type="molecule type" value="Transcribed_RNA"/>
</dbReference>
<reference evidence="1" key="1">
    <citation type="submission" date="2014-11" db="EMBL/GenBank/DDBJ databases">
        <authorList>
            <person name="Amaro Gonzalez C."/>
        </authorList>
    </citation>
    <scope>NUCLEOTIDE SEQUENCE</scope>
</reference>
<accession>A0A0E9WLH3</accession>
<dbReference type="AlphaFoldDB" id="A0A0E9WLH3"/>
<sequence length="28" mass="3207">MRLTDLFFIHIVRKLGCTEKGICSISQP</sequence>
<name>A0A0E9WLH3_ANGAN</name>
<protein>
    <submittedName>
        <fullName evidence="1">Uncharacterized protein</fullName>
    </submittedName>
</protein>
<proteinExistence type="predicted"/>